<dbReference type="SUPFAM" id="SSF52540">
    <property type="entry name" value="P-loop containing nucleoside triphosphate hydrolases"/>
    <property type="match status" value="1"/>
</dbReference>
<dbReference type="Proteomes" id="UP000244905">
    <property type="component" value="Unassembled WGS sequence"/>
</dbReference>
<dbReference type="Gene3D" id="3.40.50.300">
    <property type="entry name" value="P-loop containing nucleotide triphosphate hydrolases"/>
    <property type="match status" value="1"/>
</dbReference>
<name>A0A2V1ISA7_9BACT</name>
<evidence type="ECO:0000313" key="3">
    <source>
        <dbReference type="Proteomes" id="UP000244905"/>
    </source>
</evidence>
<dbReference type="GeneID" id="82525089"/>
<protein>
    <submittedName>
        <fullName evidence="2">PD-(D/E)XK nuclease family protein</fullName>
    </submittedName>
</protein>
<keyword evidence="3" id="KW-1185">Reference proteome</keyword>
<dbReference type="Pfam" id="PF12705">
    <property type="entry name" value="PDDEXK_1"/>
    <property type="match status" value="1"/>
</dbReference>
<dbReference type="Gene3D" id="3.90.320.10">
    <property type="match status" value="1"/>
</dbReference>
<dbReference type="InterPro" id="IPR038726">
    <property type="entry name" value="PDDEXK_AddAB-type"/>
</dbReference>
<evidence type="ECO:0000313" key="2">
    <source>
        <dbReference type="EMBL" id="PWB03909.1"/>
    </source>
</evidence>
<feature type="domain" description="PD-(D/E)XK endonuclease-like" evidence="1">
    <location>
        <begin position="678"/>
        <end position="977"/>
    </location>
</feature>
<proteinExistence type="predicted"/>
<accession>A0A2V1ISA7</accession>
<reference evidence="3" key="1">
    <citation type="submission" date="2018-02" db="EMBL/GenBank/DDBJ databases">
        <authorList>
            <person name="Clavel T."/>
            <person name="Strowig T."/>
        </authorList>
    </citation>
    <scope>NUCLEOTIDE SEQUENCE [LARGE SCALE GENOMIC DNA]</scope>
    <source>
        <strain evidence="3">DSM 103720</strain>
    </source>
</reference>
<evidence type="ECO:0000259" key="1">
    <source>
        <dbReference type="Pfam" id="PF12705"/>
    </source>
</evidence>
<organism evidence="2 3">
    <name type="scientific">Duncaniella muris</name>
    <dbReference type="NCBI Taxonomy" id="2094150"/>
    <lineage>
        <taxon>Bacteria</taxon>
        <taxon>Pseudomonadati</taxon>
        <taxon>Bacteroidota</taxon>
        <taxon>Bacteroidia</taxon>
        <taxon>Bacteroidales</taxon>
        <taxon>Muribaculaceae</taxon>
        <taxon>Duncaniella</taxon>
    </lineage>
</organism>
<dbReference type="InterPro" id="IPR027417">
    <property type="entry name" value="P-loop_NTPase"/>
</dbReference>
<comment type="caution">
    <text evidence="2">The sequence shown here is derived from an EMBL/GenBank/DDBJ whole genome shotgun (WGS) entry which is preliminary data.</text>
</comment>
<dbReference type="InterPro" id="IPR011604">
    <property type="entry name" value="PDDEXK-like_dom_sf"/>
</dbReference>
<gene>
    <name evidence="2" type="ORF">C5O23_01830</name>
</gene>
<dbReference type="EMBL" id="PUEC01000003">
    <property type="protein sequence ID" value="PWB03909.1"/>
    <property type="molecule type" value="Genomic_DNA"/>
</dbReference>
<sequence>MIPFLRQVAGAYAANELGNLQDYCFVFPNKRSGVFFTHYLALEAAGKPFLMPEIATIAEVTRSFSALTEAPRLDQLFILYNEYRELSGENVADFDRFLFWGEMLLNDFNDVDLYLVDPHKLFVNLQRFREVSANYLTEEQTEIINRYWGEKFVHSSPDEFWNHIHSTPTPLENKFLQLWEVLDELFERFHKRLLDNGMATRGMFARNAVNLLSKGRDRKLPFSRYIFVGFNVLTLSEIKIFEKLQARGCADFYWDMASPAFSAKGNRASLFMQQNVGCFPSLYDLGELYPENPDFPKIHITGVPSAFGQTKLAGQQLDRWIASGAVTDTADAIDTAVVLPDESLFIPMVHAVPPAISALNVTMGFPLKNTAVSSLMSAIVNLHLRSSRSRGEWSFFYEDMRAVLTHPMLQSYAPEGCNALLRLMVERRLYMVSAALIAETAPALAFIFTPVTDTNGIDEVHDYFFRLASTLREFTAGDKERMIENYFLDTYLIELENIRRACRNWKISMKDTTFIQLLQSTISSASIRFTGEPLKGLQVMGVLETRALDFDNLIILSMNERVFPRKQYSRSFIPDSLRRSYGMATTELQESIFAYSFYRLISRATNVRLFYDARTLSGKNSEISRYIAQLLYLFPECEVDHDLASFSSVISEEAGLTVEKTPEIMAKLKEFTVEGGRTLSASSINGYINCPLSFYLKRVCGLDLDEEVMDYMDSGTYGDIMHAAAERLYKELRGSRHEVKITSEILDSFIKDEIKLDTVITELINEKYNRYPAGDRTPLVGECKVLARVMKHFLILMFRAEKGIAPFDFIDGEHKVRGTMRITDSLSVNIYQIIDRIDRVYPSGRYGEGLGLLRIVDYKTGGDLTEFKDMDELFDPEMKDRRKAILQLLFYCNAYAQQTGYDGAIRPQIYPFRTLSTSGLPPLKYSGEALDDYRPVNEEFMERFRSTIAEIFNPDIPFTQALKEDSCTFCSFKAICRRNPQ</sequence>
<dbReference type="AlphaFoldDB" id="A0A2V1ISA7"/>
<dbReference type="RefSeq" id="WP_107031253.1">
    <property type="nucleotide sequence ID" value="NZ_PUEC01000003.1"/>
</dbReference>